<evidence type="ECO:0000256" key="1">
    <source>
        <dbReference type="SAM" id="MobiDB-lite"/>
    </source>
</evidence>
<protein>
    <submittedName>
        <fullName evidence="2">Uncharacterized protein</fullName>
    </submittedName>
</protein>
<evidence type="ECO:0000313" key="2">
    <source>
        <dbReference type="EMBL" id="GEP55351.1"/>
    </source>
</evidence>
<accession>A0A512N9K1</accession>
<sequence>MRWRIAASTRVTEDSEMGKPKQPVEDAEEWSALSNAQVKADAVASGL</sequence>
<keyword evidence="3" id="KW-1185">Reference proteome</keyword>
<gene>
    <name evidence="2" type="ORF">RSO01_25170</name>
</gene>
<reference evidence="2 3" key="1">
    <citation type="submission" date="2019-07" db="EMBL/GenBank/DDBJ databases">
        <title>Whole genome shotgun sequence of Reyranella soli NBRC 108950.</title>
        <authorList>
            <person name="Hosoyama A."/>
            <person name="Uohara A."/>
            <person name="Ohji S."/>
            <person name="Ichikawa N."/>
        </authorList>
    </citation>
    <scope>NUCLEOTIDE SEQUENCE [LARGE SCALE GENOMIC DNA]</scope>
    <source>
        <strain evidence="2 3">NBRC 108950</strain>
    </source>
</reference>
<comment type="caution">
    <text evidence="2">The sequence shown here is derived from an EMBL/GenBank/DDBJ whole genome shotgun (WGS) entry which is preliminary data.</text>
</comment>
<feature type="compositionally biased region" description="Basic and acidic residues" evidence="1">
    <location>
        <begin position="11"/>
        <end position="24"/>
    </location>
</feature>
<name>A0A512N9K1_9HYPH</name>
<dbReference type="EMBL" id="BKAJ01000037">
    <property type="protein sequence ID" value="GEP55351.1"/>
    <property type="molecule type" value="Genomic_DNA"/>
</dbReference>
<dbReference type="Proteomes" id="UP000321058">
    <property type="component" value="Unassembled WGS sequence"/>
</dbReference>
<proteinExistence type="predicted"/>
<dbReference type="AlphaFoldDB" id="A0A512N9K1"/>
<organism evidence="2 3">
    <name type="scientific">Reyranella soli</name>
    <dbReference type="NCBI Taxonomy" id="1230389"/>
    <lineage>
        <taxon>Bacteria</taxon>
        <taxon>Pseudomonadati</taxon>
        <taxon>Pseudomonadota</taxon>
        <taxon>Alphaproteobacteria</taxon>
        <taxon>Hyphomicrobiales</taxon>
        <taxon>Reyranellaceae</taxon>
        <taxon>Reyranella</taxon>
    </lineage>
</organism>
<feature type="region of interest" description="Disordered" evidence="1">
    <location>
        <begin position="1"/>
        <end position="33"/>
    </location>
</feature>
<evidence type="ECO:0000313" key="3">
    <source>
        <dbReference type="Proteomes" id="UP000321058"/>
    </source>
</evidence>